<dbReference type="Gene3D" id="3.20.20.30">
    <property type="entry name" value="Luciferase-like domain"/>
    <property type="match status" value="1"/>
</dbReference>
<proteinExistence type="predicted"/>
<dbReference type="InterPro" id="IPR019921">
    <property type="entry name" value="Lucif-like_OxRdtase_Rv2161c"/>
</dbReference>
<reference evidence="7" key="1">
    <citation type="journal article" date="2016" name="Genome Announc.">
        <title>Draft Genome Sequences of Five Rapidly Growing Mycobacterium Species, M. thermoresistibile, M. fortuitum subsp. acetamidolyticum, M. canariasense, M. brisbanense, and M. novocastrense.</title>
        <authorList>
            <person name="Katahira K."/>
            <person name="Ogura Y."/>
            <person name="Gotoh Y."/>
            <person name="Hayashi T."/>
        </authorList>
    </citation>
    <scope>NUCLEOTIDE SEQUENCE [LARGE SCALE GENOMIC DNA]</scope>
    <source>
        <strain evidence="7">JCM15298</strain>
    </source>
</reference>
<protein>
    <submittedName>
        <fullName evidence="6">Probable F420-dependent oxidoreductase family pr otein</fullName>
    </submittedName>
</protein>
<dbReference type="PANTHER" id="PTHR42847">
    <property type="entry name" value="ALKANESULFONATE MONOOXYGENASE"/>
    <property type="match status" value="1"/>
</dbReference>
<dbReference type="InterPro" id="IPR011251">
    <property type="entry name" value="Luciferase-like_dom"/>
</dbReference>
<feature type="domain" description="Luciferase-like" evidence="5">
    <location>
        <begin position="17"/>
        <end position="217"/>
    </location>
</feature>
<organism evidence="6 7">
    <name type="scientific">Mycolicibacterium canariasense</name>
    <name type="common">Mycobacterium canariasense</name>
    <dbReference type="NCBI Taxonomy" id="228230"/>
    <lineage>
        <taxon>Bacteria</taxon>
        <taxon>Bacillati</taxon>
        <taxon>Actinomycetota</taxon>
        <taxon>Actinomycetes</taxon>
        <taxon>Mycobacteriales</taxon>
        <taxon>Mycobacteriaceae</taxon>
        <taxon>Mycolicibacterium</taxon>
    </lineage>
</organism>
<evidence type="ECO:0000313" key="6">
    <source>
        <dbReference type="EMBL" id="GAS93815.1"/>
    </source>
</evidence>
<dbReference type="STRING" id="228230.RMCC_0781"/>
<dbReference type="SUPFAM" id="SSF51679">
    <property type="entry name" value="Bacterial luciferase-like"/>
    <property type="match status" value="1"/>
</dbReference>
<dbReference type="InterPro" id="IPR050172">
    <property type="entry name" value="SsuD_RutA_monooxygenase"/>
</dbReference>
<dbReference type="Proteomes" id="UP000069443">
    <property type="component" value="Unassembled WGS sequence"/>
</dbReference>
<dbReference type="RefSeq" id="WP_062655165.1">
    <property type="nucleotide sequence ID" value="NZ_BCSY01000028.1"/>
</dbReference>
<keyword evidence="7" id="KW-1185">Reference proteome</keyword>
<reference evidence="7" key="2">
    <citation type="submission" date="2016-02" db="EMBL/GenBank/DDBJ databases">
        <title>Draft genome sequence of five rapidly growing Mycobacterium species.</title>
        <authorList>
            <person name="Katahira K."/>
            <person name="Gotou Y."/>
            <person name="Iida K."/>
            <person name="Ogura Y."/>
            <person name="Hayashi T."/>
        </authorList>
    </citation>
    <scope>NUCLEOTIDE SEQUENCE [LARGE SCALE GENOMIC DNA]</scope>
    <source>
        <strain evidence="7">JCM15298</strain>
    </source>
</reference>
<evidence type="ECO:0000313" key="7">
    <source>
        <dbReference type="Proteomes" id="UP000069443"/>
    </source>
</evidence>
<keyword evidence="3" id="KW-0560">Oxidoreductase</keyword>
<evidence type="ECO:0000256" key="3">
    <source>
        <dbReference type="ARBA" id="ARBA00023002"/>
    </source>
</evidence>
<dbReference type="Pfam" id="PF00296">
    <property type="entry name" value="Bac_luciferase"/>
    <property type="match status" value="1"/>
</dbReference>
<dbReference type="GO" id="GO:0008726">
    <property type="term" value="F:alkanesulfonate monooxygenase activity"/>
    <property type="evidence" value="ECO:0007669"/>
    <property type="project" value="TreeGrafter"/>
</dbReference>
<dbReference type="PANTHER" id="PTHR42847:SF4">
    <property type="entry name" value="ALKANESULFONATE MONOOXYGENASE-RELATED"/>
    <property type="match status" value="1"/>
</dbReference>
<evidence type="ECO:0000259" key="5">
    <source>
        <dbReference type="Pfam" id="PF00296"/>
    </source>
</evidence>
<dbReference type="AlphaFoldDB" id="A0A124E1J3"/>
<dbReference type="OrthoDB" id="3206024at2"/>
<name>A0A124E1J3_MYCCR</name>
<dbReference type="GO" id="GO:0046306">
    <property type="term" value="P:alkanesulfonate catabolic process"/>
    <property type="evidence" value="ECO:0007669"/>
    <property type="project" value="TreeGrafter"/>
</dbReference>
<evidence type="ECO:0000256" key="4">
    <source>
        <dbReference type="ARBA" id="ARBA00023033"/>
    </source>
</evidence>
<comment type="caution">
    <text evidence="6">The sequence shown here is derived from an EMBL/GenBank/DDBJ whole genome shotgun (WGS) entry which is preliminary data.</text>
</comment>
<dbReference type="EMBL" id="BCSY01000028">
    <property type="protein sequence ID" value="GAS93815.1"/>
    <property type="molecule type" value="Genomic_DNA"/>
</dbReference>
<keyword evidence="1" id="KW-0285">Flavoprotein</keyword>
<keyword evidence="2" id="KW-0288">FMN</keyword>
<sequence length="276" mass="29824">MKFGVTTFLTDQGIGPVALARALEARGFDSLFVTEHTHVPASRRSPYPGGGDLPAKYYRLLDPFLALTAAAAVTSKLILGTGVALVVQRDPIITAKEAATLDLFSDGRLLFGMGIGWNREEMQSHGIDPQTRGKRIDEIVETMQALWTREIAEYQGDFVTLEPSMAWPKPVQRPHVPLYFGGGPATFGRIARFGAGWYAISASSAESTAAIAELREVTGTETHVTVAHVGPITEAALQGYPSSGAERVVFDLETLNHDDTCTQLDAYLSVTESLGW</sequence>
<accession>A0A124E1J3</accession>
<gene>
    <name evidence="6" type="ORF">RMCC_0781</name>
</gene>
<evidence type="ECO:0000256" key="2">
    <source>
        <dbReference type="ARBA" id="ARBA00022643"/>
    </source>
</evidence>
<keyword evidence="4" id="KW-0503">Monooxygenase</keyword>
<dbReference type="NCBIfam" id="TIGR03619">
    <property type="entry name" value="F420_Rv2161c"/>
    <property type="match status" value="1"/>
</dbReference>
<dbReference type="InterPro" id="IPR036661">
    <property type="entry name" value="Luciferase-like_sf"/>
</dbReference>
<evidence type="ECO:0000256" key="1">
    <source>
        <dbReference type="ARBA" id="ARBA00022630"/>
    </source>
</evidence>